<protein>
    <submittedName>
        <fullName evidence="1">Uncharacterized protein</fullName>
    </submittedName>
</protein>
<gene>
    <name evidence="1" type="ORF">LCGC14_2517790</name>
</gene>
<dbReference type="AlphaFoldDB" id="A0A0F9DQQ7"/>
<reference evidence="1" key="1">
    <citation type="journal article" date="2015" name="Nature">
        <title>Complex archaea that bridge the gap between prokaryotes and eukaryotes.</title>
        <authorList>
            <person name="Spang A."/>
            <person name="Saw J.H."/>
            <person name="Jorgensen S.L."/>
            <person name="Zaremba-Niedzwiedzka K."/>
            <person name="Martijn J."/>
            <person name="Lind A.E."/>
            <person name="van Eijk R."/>
            <person name="Schleper C."/>
            <person name="Guy L."/>
            <person name="Ettema T.J."/>
        </authorList>
    </citation>
    <scope>NUCLEOTIDE SEQUENCE</scope>
</reference>
<dbReference type="EMBL" id="LAZR01040542">
    <property type="protein sequence ID" value="KKL14233.1"/>
    <property type="molecule type" value="Genomic_DNA"/>
</dbReference>
<organism evidence="1">
    <name type="scientific">marine sediment metagenome</name>
    <dbReference type="NCBI Taxonomy" id="412755"/>
    <lineage>
        <taxon>unclassified sequences</taxon>
        <taxon>metagenomes</taxon>
        <taxon>ecological metagenomes</taxon>
    </lineage>
</organism>
<sequence length="328" mass="37437">AYTKWMRNFSSLQYDYLGIKIINPYLTEIEGTGQGDTSGTIPERGRMIPEQQGTMVICKTDKSKYRQGEEVGYTIRLPQHLNFEPSRVTAVACRPGAIDTLHQAWLISDKFESPKSYNVNFLPDIRGLSIGGKIVLKNSDEPVKDARVELSILGKPHRFFVYDTKQDGKFYFALDSISGDYELFIASRHKQYPELDINIDKDFSDFPPGVFQNSFELSASEKILAREIMINMQAEKMYKTSEPTIQSNPDTGSERTAFYDIPLHKLMIDEYIELPNLKEVFIELVPEVISITRRNKTSLYLTGNTLTAPLMQDMEPLILLDPEHRGSQ</sequence>
<evidence type="ECO:0000313" key="1">
    <source>
        <dbReference type="EMBL" id="KKL14233.1"/>
    </source>
</evidence>
<accession>A0A0F9DQQ7</accession>
<proteinExistence type="predicted"/>
<name>A0A0F9DQQ7_9ZZZZ</name>
<comment type="caution">
    <text evidence="1">The sequence shown here is derived from an EMBL/GenBank/DDBJ whole genome shotgun (WGS) entry which is preliminary data.</text>
</comment>
<feature type="non-terminal residue" evidence="1">
    <location>
        <position position="1"/>
    </location>
</feature>